<dbReference type="Proteomes" id="UP000427769">
    <property type="component" value="Chromosome"/>
</dbReference>
<proteinExistence type="predicted"/>
<name>A0A5K7Z6R1_9BACT</name>
<dbReference type="EMBL" id="AP021875">
    <property type="protein sequence ID" value="BBO76405.1"/>
    <property type="molecule type" value="Genomic_DNA"/>
</dbReference>
<keyword evidence="2" id="KW-1185">Reference proteome</keyword>
<evidence type="ECO:0000313" key="1">
    <source>
        <dbReference type="EMBL" id="BBO76405.1"/>
    </source>
</evidence>
<protein>
    <submittedName>
        <fullName evidence="1">Uncharacterized protein</fullName>
    </submittedName>
</protein>
<gene>
    <name evidence="1" type="ORF">DSCW_38220</name>
</gene>
<dbReference type="AlphaFoldDB" id="A0A5K7Z6R1"/>
<sequence>MRLPINKDLKNIRQKDQGLNQMELIDLFGKIDFDPKYDYKVQRNFHSLETCHSRAGGNPEK</sequence>
<accession>A0A5K7Z6R1</accession>
<reference evidence="1 2" key="1">
    <citation type="submission" date="2019-11" db="EMBL/GenBank/DDBJ databases">
        <title>Comparative genomics of hydrocarbon-degrading Desulfosarcina strains.</title>
        <authorList>
            <person name="Watanabe M."/>
            <person name="Kojima H."/>
            <person name="Fukui M."/>
        </authorList>
    </citation>
    <scope>NUCLEOTIDE SEQUENCE [LARGE SCALE GENOMIC DNA]</scope>
    <source>
        <strain evidence="1 2">PP31</strain>
    </source>
</reference>
<evidence type="ECO:0000313" key="2">
    <source>
        <dbReference type="Proteomes" id="UP000427769"/>
    </source>
</evidence>
<dbReference type="KEGG" id="dwd:DSCW_38220"/>
<organism evidence="1 2">
    <name type="scientific">Desulfosarcina widdelii</name>
    <dbReference type="NCBI Taxonomy" id="947919"/>
    <lineage>
        <taxon>Bacteria</taxon>
        <taxon>Pseudomonadati</taxon>
        <taxon>Thermodesulfobacteriota</taxon>
        <taxon>Desulfobacteria</taxon>
        <taxon>Desulfobacterales</taxon>
        <taxon>Desulfosarcinaceae</taxon>
        <taxon>Desulfosarcina</taxon>
    </lineage>
</organism>